<keyword evidence="1" id="KW-0812">Transmembrane</keyword>
<protein>
    <recommendedName>
        <fullName evidence="2">DUF8128 domain-containing protein</fullName>
    </recommendedName>
</protein>
<comment type="caution">
    <text evidence="3">The sequence shown here is derived from an EMBL/GenBank/DDBJ whole genome shotgun (WGS) entry which is preliminary data.</text>
</comment>
<evidence type="ECO:0000313" key="3">
    <source>
        <dbReference type="EMBL" id="OGI99412.1"/>
    </source>
</evidence>
<evidence type="ECO:0000259" key="2">
    <source>
        <dbReference type="Pfam" id="PF26449"/>
    </source>
</evidence>
<dbReference type="AlphaFoldDB" id="A0A1F6XZ58"/>
<dbReference type="EMBL" id="MFVK01000022">
    <property type="protein sequence ID" value="OGI99412.1"/>
    <property type="molecule type" value="Genomic_DNA"/>
</dbReference>
<name>A0A1F6XZ58_9BACT</name>
<gene>
    <name evidence="3" type="ORF">A3H53_01340</name>
</gene>
<organism evidence="3 4">
    <name type="scientific">Candidatus Nomurabacteria bacterium RIFCSPLOWO2_02_FULL_40_10</name>
    <dbReference type="NCBI Taxonomy" id="1801786"/>
    <lineage>
        <taxon>Bacteria</taxon>
        <taxon>Candidatus Nomuraibacteriota</taxon>
    </lineage>
</organism>
<sequence>MVEEILTIISDTLSGWAGLIVFLLALYVLVTLGRNFWLIRIRKKFIDKMEWVTLEVKIPKENLKSPKAMEQVFASIYSTYSFGFKWIDKWWVGKVEEWMSFEIVGISSGMHFFVHVLKNRRNLIESALFSQYPEVEIHEAEDYTFRFGEDLPNDTYDLFGTDFMLARENYYPIKTYPFFEENIEERRLDPIATISEVASGLKADEMVWLQILIRPTGSAWKDESEELINKIMGRSKKTPKGFTDVIVEFLTNFIFAPMQYPTWGKGGAGEEKPAGTKMMPTPGEQEILKSVENKTSKPGFETILRFIYLDKKDSFTADNVSAVMGAMNQFRTQHLNSFRPNMGTLTIPRAVGLFFRKRRLLKRKKKLFKAYLNRDVQMSPKPPFTLNLKASILCIEELATIYHPPITAVGAPSLRPLEAKKGSPPPNLPIVGNE</sequence>
<accession>A0A1F6XZ58</accession>
<evidence type="ECO:0000256" key="1">
    <source>
        <dbReference type="SAM" id="Phobius"/>
    </source>
</evidence>
<feature type="transmembrane region" description="Helical" evidence="1">
    <location>
        <begin position="16"/>
        <end position="39"/>
    </location>
</feature>
<keyword evidence="1" id="KW-0472">Membrane</keyword>
<proteinExistence type="predicted"/>
<dbReference type="InterPro" id="IPR058441">
    <property type="entry name" value="DUF8128"/>
</dbReference>
<reference evidence="3 4" key="1">
    <citation type="journal article" date="2016" name="Nat. Commun.">
        <title>Thousands of microbial genomes shed light on interconnected biogeochemical processes in an aquifer system.</title>
        <authorList>
            <person name="Anantharaman K."/>
            <person name="Brown C.T."/>
            <person name="Hug L.A."/>
            <person name="Sharon I."/>
            <person name="Castelle C.J."/>
            <person name="Probst A.J."/>
            <person name="Thomas B.C."/>
            <person name="Singh A."/>
            <person name="Wilkins M.J."/>
            <person name="Karaoz U."/>
            <person name="Brodie E.L."/>
            <person name="Williams K.H."/>
            <person name="Hubbard S.S."/>
            <person name="Banfield J.F."/>
        </authorList>
    </citation>
    <scope>NUCLEOTIDE SEQUENCE [LARGE SCALE GENOMIC DNA]</scope>
</reference>
<feature type="domain" description="DUF8128" evidence="2">
    <location>
        <begin position="49"/>
        <end position="335"/>
    </location>
</feature>
<dbReference type="Proteomes" id="UP000176479">
    <property type="component" value="Unassembled WGS sequence"/>
</dbReference>
<evidence type="ECO:0000313" key="4">
    <source>
        <dbReference type="Proteomes" id="UP000176479"/>
    </source>
</evidence>
<dbReference type="Pfam" id="PF26449">
    <property type="entry name" value="DUF8128"/>
    <property type="match status" value="1"/>
</dbReference>
<keyword evidence="1" id="KW-1133">Transmembrane helix</keyword>